<dbReference type="OrthoDB" id="5307922at2759"/>
<dbReference type="PANTHER" id="PTHR10426">
    <property type="entry name" value="STRICTOSIDINE SYNTHASE-RELATED"/>
    <property type="match status" value="1"/>
</dbReference>
<proteinExistence type="inferred from homology"/>
<dbReference type="InterPro" id="IPR018119">
    <property type="entry name" value="Strictosidine_synth_cons-reg"/>
</dbReference>
<protein>
    <submittedName>
        <fullName evidence="6">Strictosidine synthase</fullName>
    </submittedName>
</protein>
<dbReference type="InParanoid" id="A0A0D2VGX7"/>
<organism evidence="6 7">
    <name type="scientific">Capsaspora owczarzaki (strain ATCC 30864)</name>
    <dbReference type="NCBI Taxonomy" id="595528"/>
    <lineage>
        <taxon>Eukaryota</taxon>
        <taxon>Filasterea</taxon>
        <taxon>Capsaspora</taxon>
    </lineage>
</organism>
<comment type="similarity">
    <text evidence="1">Belongs to the strictosidine synthase family.</text>
</comment>
<keyword evidence="2" id="KW-0597">Phosphoprotein</keyword>
<keyword evidence="3" id="KW-0325">Glycoprotein</keyword>
<gene>
    <name evidence="6" type="ORF">CAOG_000675</name>
</gene>
<dbReference type="OMA" id="YRITRYW"/>
<dbReference type="InterPro" id="IPR011042">
    <property type="entry name" value="6-blade_b-propeller_TolB-like"/>
</dbReference>
<keyword evidence="7" id="KW-1185">Reference proteome</keyword>
<dbReference type="Proteomes" id="UP000008743">
    <property type="component" value="Unassembled WGS sequence"/>
</dbReference>
<evidence type="ECO:0000256" key="4">
    <source>
        <dbReference type="SAM" id="SignalP"/>
    </source>
</evidence>
<dbReference type="SUPFAM" id="SSF63829">
    <property type="entry name" value="Calcium-dependent phosphotriesterase"/>
    <property type="match status" value="1"/>
</dbReference>
<evidence type="ECO:0000313" key="7">
    <source>
        <dbReference type="Proteomes" id="UP000008743"/>
    </source>
</evidence>
<feature type="domain" description="Strictosidine synthase conserved region" evidence="5">
    <location>
        <begin position="153"/>
        <end position="244"/>
    </location>
</feature>
<evidence type="ECO:0000256" key="1">
    <source>
        <dbReference type="ARBA" id="ARBA00009191"/>
    </source>
</evidence>
<name>A0A0D2VGX7_CAPO3</name>
<keyword evidence="4" id="KW-0732">Signal</keyword>
<dbReference type="Pfam" id="PF03088">
    <property type="entry name" value="Str_synth"/>
    <property type="match status" value="1"/>
</dbReference>
<evidence type="ECO:0000313" key="6">
    <source>
        <dbReference type="EMBL" id="KJE89142.1"/>
    </source>
</evidence>
<dbReference type="EMBL" id="KE346360">
    <property type="protein sequence ID" value="KJE89142.1"/>
    <property type="molecule type" value="Genomic_DNA"/>
</dbReference>
<dbReference type="PhylomeDB" id="A0A0D2VGX7"/>
<dbReference type="GO" id="GO:0012505">
    <property type="term" value="C:endomembrane system"/>
    <property type="evidence" value="ECO:0007669"/>
    <property type="project" value="TreeGrafter"/>
</dbReference>
<evidence type="ECO:0000256" key="2">
    <source>
        <dbReference type="ARBA" id="ARBA00022553"/>
    </source>
</evidence>
<dbReference type="STRING" id="595528.A0A0D2VGX7"/>
<dbReference type="Gene3D" id="2.120.10.30">
    <property type="entry name" value="TolB, C-terminal domain"/>
    <property type="match status" value="1"/>
</dbReference>
<dbReference type="Pfam" id="PF20067">
    <property type="entry name" value="SSL_N"/>
    <property type="match status" value="1"/>
</dbReference>
<feature type="signal peptide" evidence="4">
    <location>
        <begin position="1"/>
        <end position="21"/>
    </location>
</feature>
<sequence>MRVAWACLPLAVAVFVVLVRVDRQIEPVANYWPPIPPLTGVLAPNNRLDPAKQELLASNIPGPEDCVHDLRTGTLYLSASDGWIYFIEAPVTAASAPKKLVYTGGRALGLAMDTPRNQLVFADKRGLMAVDLTTRQLHCLVTEVDGIPLGLTDDVAVAQDGTVYLTDATRLGLGSEEVLTISALELLEGRGSGRLVKYDPATRTATVLMRNLLFANGVALSKNEDFLVVGDMGRAQILRLWLKGDRAGTRDVLIDNLVGMADGIWTDPEDGTFWVAVFAFRDGMSQLLSKTPFVAKILANLPGWMLLPAIVPSPYNLVLHYDASGRLVESLHGTGQHAMPVTSVSRFDNKLFLGTLIGNGIRVLQL</sequence>
<feature type="chain" id="PRO_5002269266" evidence="4">
    <location>
        <begin position="22"/>
        <end position="366"/>
    </location>
</feature>
<dbReference type="eggNOG" id="KOG1520">
    <property type="taxonomic scope" value="Eukaryota"/>
</dbReference>
<reference evidence="7" key="1">
    <citation type="submission" date="2011-02" db="EMBL/GenBank/DDBJ databases">
        <title>The Genome Sequence of Capsaspora owczarzaki ATCC 30864.</title>
        <authorList>
            <person name="Russ C."/>
            <person name="Cuomo C."/>
            <person name="Burger G."/>
            <person name="Gray M.W."/>
            <person name="Holland P.W.H."/>
            <person name="King N."/>
            <person name="Lang F.B.F."/>
            <person name="Roger A.J."/>
            <person name="Ruiz-Trillo I."/>
            <person name="Young S.K."/>
            <person name="Zeng Q."/>
            <person name="Gargeya S."/>
            <person name="Alvarado L."/>
            <person name="Berlin A."/>
            <person name="Chapman S.B."/>
            <person name="Chen Z."/>
            <person name="Freedman E."/>
            <person name="Gellesch M."/>
            <person name="Goldberg J."/>
            <person name="Griggs A."/>
            <person name="Gujja S."/>
            <person name="Heilman E."/>
            <person name="Heiman D."/>
            <person name="Howarth C."/>
            <person name="Mehta T."/>
            <person name="Neiman D."/>
            <person name="Pearson M."/>
            <person name="Roberts A."/>
            <person name="Saif S."/>
            <person name="Shea T."/>
            <person name="Shenoy N."/>
            <person name="Sisk P."/>
            <person name="Stolte C."/>
            <person name="Sykes S."/>
            <person name="White J."/>
            <person name="Yandava C."/>
            <person name="Haas B."/>
            <person name="Nusbaum C."/>
            <person name="Birren B."/>
        </authorList>
    </citation>
    <scope>NUCLEOTIDE SEQUENCE</scope>
    <source>
        <strain evidence="7">ATCC 30864</strain>
    </source>
</reference>
<dbReference type="AlphaFoldDB" id="A0A0D2VGX7"/>
<evidence type="ECO:0000256" key="3">
    <source>
        <dbReference type="ARBA" id="ARBA00023180"/>
    </source>
</evidence>
<accession>A0A0D2VGX7</accession>
<dbReference type="PANTHER" id="PTHR10426:SF88">
    <property type="entry name" value="ADIPOCYTE PLASMA MEMBRANE-ASSOCIATED PROTEIN HEMOMUCIN-RELATED"/>
    <property type="match status" value="1"/>
</dbReference>
<dbReference type="GO" id="GO:0016787">
    <property type="term" value="F:hydrolase activity"/>
    <property type="evidence" value="ECO:0007669"/>
    <property type="project" value="TreeGrafter"/>
</dbReference>
<dbReference type="RefSeq" id="XP_004365546.1">
    <property type="nucleotide sequence ID" value="XM_004365489.2"/>
</dbReference>
<evidence type="ECO:0000259" key="5">
    <source>
        <dbReference type="Pfam" id="PF03088"/>
    </source>
</evidence>